<evidence type="ECO:0000313" key="1">
    <source>
        <dbReference type="EMBL" id="KFC22634.1"/>
    </source>
</evidence>
<reference evidence="1 2" key="1">
    <citation type="submission" date="2014-07" db="EMBL/GenBank/DDBJ databases">
        <title>Epilithonimonas lactis LMG 22401 Genome.</title>
        <authorList>
            <person name="Pipes S.E."/>
            <person name="Stropko S.J."/>
        </authorList>
    </citation>
    <scope>NUCLEOTIDE SEQUENCE [LARGE SCALE GENOMIC DNA]</scope>
    <source>
        <strain evidence="1 2">LMG 24401</strain>
    </source>
</reference>
<organism evidence="1 2">
    <name type="scientific">Epilithonimonas lactis</name>
    <dbReference type="NCBI Taxonomy" id="421072"/>
    <lineage>
        <taxon>Bacteria</taxon>
        <taxon>Pseudomonadati</taxon>
        <taxon>Bacteroidota</taxon>
        <taxon>Flavobacteriia</taxon>
        <taxon>Flavobacteriales</taxon>
        <taxon>Weeksellaceae</taxon>
        <taxon>Chryseobacterium group</taxon>
        <taxon>Epilithonimonas</taxon>
    </lineage>
</organism>
<dbReference type="AlphaFoldDB" id="A0A085BJI9"/>
<proteinExistence type="predicted"/>
<accession>A0A085BJI9</accession>
<sequence length="59" mass="6580">MDADVKIQSQNFLFCEARPGLNGALFVSAGKSLGTKKREWKTDKGAQINQKKSHIRDCI</sequence>
<gene>
    <name evidence="1" type="ORF">IO89_06150</name>
</gene>
<protein>
    <submittedName>
        <fullName evidence="1">Uncharacterized protein</fullName>
    </submittedName>
</protein>
<keyword evidence="2" id="KW-1185">Reference proteome</keyword>
<dbReference type="EMBL" id="JPLY01000002">
    <property type="protein sequence ID" value="KFC22634.1"/>
    <property type="molecule type" value="Genomic_DNA"/>
</dbReference>
<evidence type="ECO:0000313" key="2">
    <source>
        <dbReference type="Proteomes" id="UP000028623"/>
    </source>
</evidence>
<name>A0A085BJI9_9FLAO</name>
<comment type="caution">
    <text evidence="1">The sequence shown here is derived from an EMBL/GenBank/DDBJ whole genome shotgun (WGS) entry which is preliminary data.</text>
</comment>
<dbReference type="Proteomes" id="UP000028623">
    <property type="component" value="Unassembled WGS sequence"/>
</dbReference>